<feature type="domain" description="Transposase IS200-like" evidence="1">
    <location>
        <begin position="17"/>
        <end position="131"/>
    </location>
</feature>
<evidence type="ECO:0000313" key="3">
    <source>
        <dbReference type="Proteomes" id="UP000501669"/>
    </source>
</evidence>
<evidence type="ECO:0000313" key="2">
    <source>
        <dbReference type="EMBL" id="QJP94598.1"/>
    </source>
</evidence>
<dbReference type="SMART" id="SM01321">
    <property type="entry name" value="Y1_Tnp"/>
    <property type="match status" value="1"/>
</dbReference>
<dbReference type="EMBL" id="CP027561">
    <property type="protein sequence ID" value="QJP94598.1"/>
    <property type="molecule type" value="Genomic_DNA"/>
</dbReference>
<accession>A0A7Z3C335</accession>
<dbReference type="InterPro" id="IPR052715">
    <property type="entry name" value="RAYT_transposase"/>
</dbReference>
<dbReference type="SUPFAM" id="SSF143422">
    <property type="entry name" value="Transposase IS200-like"/>
    <property type="match status" value="1"/>
</dbReference>
<dbReference type="RefSeq" id="WP_169429441.1">
    <property type="nucleotide sequence ID" value="NZ_CP027561.1"/>
</dbReference>
<dbReference type="Gene3D" id="3.30.70.1290">
    <property type="entry name" value="Transposase IS200-like"/>
    <property type="match status" value="1"/>
</dbReference>
<dbReference type="GO" id="GO:0006313">
    <property type="term" value="P:DNA transposition"/>
    <property type="evidence" value="ECO:0007669"/>
    <property type="project" value="InterPro"/>
</dbReference>
<sequence>MSNSPASHRLRIGRYAEPDRIYLLTSNTCQRKPFFRDFALGRLVANQFVFAQKQGHVNSLAWVVMPDHFHWLVELKRGSLGELMQRTKSFSTKAVNQSTGGKINLWQKGFYDQALRQEDDLVKMARYVVANPLRAGLVEKLSDYPLWDAIWAQAKIESPSSLAG</sequence>
<protein>
    <submittedName>
        <fullName evidence="2">Transposase</fullName>
    </submittedName>
</protein>
<reference evidence="2 3" key="1">
    <citation type="submission" date="2018-03" db="EMBL/GenBank/DDBJ databases">
        <title>Complete genome sequence of Pseudomonas fluorescens sp. G7.</title>
        <authorList>
            <person name="Gao C.-H."/>
            <person name="Li Z."/>
            <person name="Cai P."/>
        </authorList>
    </citation>
    <scope>NUCLEOTIDE SEQUENCE [LARGE SCALE GENOMIC DNA]</scope>
    <source>
        <strain evidence="2 3">G7</strain>
    </source>
</reference>
<dbReference type="GO" id="GO:0043565">
    <property type="term" value="F:sequence-specific DNA binding"/>
    <property type="evidence" value="ECO:0007669"/>
    <property type="project" value="TreeGrafter"/>
</dbReference>
<dbReference type="Pfam" id="PF01797">
    <property type="entry name" value="Y1_Tnp"/>
    <property type="match status" value="1"/>
</dbReference>
<dbReference type="AlphaFoldDB" id="A0A7Z3C335"/>
<dbReference type="InterPro" id="IPR036515">
    <property type="entry name" value="Transposase_17_sf"/>
</dbReference>
<dbReference type="PANTHER" id="PTHR36966:SF1">
    <property type="entry name" value="REP-ASSOCIATED TYROSINE TRANSPOSASE"/>
    <property type="match status" value="1"/>
</dbReference>
<proteinExistence type="predicted"/>
<dbReference type="Proteomes" id="UP000501669">
    <property type="component" value="Chromosome"/>
</dbReference>
<evidence type="ECO:0000259" key="1">
    <source>
        <dbReference type="SMART" id="SM01321"/>
    </source>
</evidence>
<dbReference type="GO" id="GO:0004803">
    <property type="term" value="F:transposase activity"/>
    <property type="evidence" value="ECO:0007669"/>
    <property type="project" value="InterPro"/>
</dbReference>
<gene>
    <name evidence="2" type="ORF">C6Y56_08255</name>
</gene>
<dbReference type="PANTHER" id="PTHR36966">
    <property type="entry name" value="REP-ASSOCIATED TYROSINE TRANSPOSASE"/>
    <property type="match status" value="1"/>
</dbReference>
<dbReference type="InterPro" id="IPR002686">
    <property type="entry name" value="Transposase_17"/>
</dbReference>
<organism evidence="2 3">
    <name type="scientific">Pseudomonas fluorescens</name>
    <dbReference type="NCBI Taxonomy" id="294"/>
    <lineage>
        <taxon>Bacteria</taxon>
        <taxon>Pseudomonadati</taxon>
        <taxon>Pseudomonadota</taxon>
        <taxon>Gammaproteobacteria</taxon>
        <taxon>Pseudomonadales</taxon>
        <taxon>Pseudomonadaceae</taxon>
        <taxon>Pseudomonas</taxon>
    </lineage>
</organism>
<dbReference type="NCBIfam" id="NF047646">
    <property type="entry name" value="REP_Tyr_transpos"/>
    <property type="match status" value="1"/>
</dbReference>
<name>A0A7Z3C335_PSEFL</name>